<accession>A0A0R2K0R3</accession>
<dbReference type="GO" id="GO:0030420">
    <property type="term" value="P:establishment of competence for transformation"/>
    <property type="evidence" value="ECO:0007669"/>
    <property type="project" value="UniProtKB-KW"/>
</dbReference>
<organism evidence="11 13">
    <name type="scientific">Pediococcus ethanolidurans</name>
    <dbReference type="NCBI Taxonomy" id="319653"/>
    <lineage>
        <taxon>Bacteria</taxon>
        <taxon>Bacillati</taxon>
        <taxon>Bacillota</taxon>
        <taxon>Bacilli</taxon>
        <taxon>Lactobacillales</taxon>
        <taxon>Lactobacillaceae</taxon>
        <taxon>Pediococcus</taxon>
    </lineage>
</organism>
<dbReference type="GO" id="GO:0009986">
    <property type="term" value="C:cell surface"/>
    <property type="evidence" value="ECO:0007669"/>
    <property type="project" value="UniProtKB-SubCell"/>
</dbReference>
<evidence type="ECO:0000256" key="6">
    <source>
        <dbReference type="ARBA" id="ARBA00022989"/>
    </source>
</evidence>
<evidence type="ECO:0000256" key="7">
    <source>
        <dbReference type="ARBA" id="ARBA00023136"/>
    </source>
</evidence>
<dbReference type="SUPFAM" id="SSF54523">
    <property type="entry name" value="Pili subunits"/>
    <property type="match status" value="1"/>
</dbReference>
<comment type="similarity">
    <text evidence="9">Belongs to the ComGC family.</text>
</comment>
<evidence type="ECO:0000313" key="12">
    <source>
        <dbReference type="EMBL" id="SER93279.1"/>
    </source>
</evidence>
<evidence type="ECO:0000256" key="1">
    <source>
        <dbReference type="ARBA" id="ARBA00004162"/>
    </source>
</evidence>
<dbReference type="PRINTS" id="PR00813">
    <property type="entry name" value="BCTERIALGSPG"/>
</dbReference>
<evidence type="ECO:0000256" key="8">
    <source>
        <dbReference type="ARBA" id="ARBA00023287"/>
    </source>
</evidence>
<dbReference type="AlphaFoldDB" id="A0A0R2K0R3"/>
<dbReference type="GeneID" id="76044464"/>
<evidence type="ECO:0000313" key="11">
    <source>
        <dbReference type="EMBL" id="KRN81302.1"/>
    </source>
</evidence>
<dbReference type="PIRSF" id="PIRSF029928">
    <property type="entry name" value="Late_competence_ComGC"/>
    <property type="match status" value="1"/>
</dbReference>
<comment type="caution">
    <text evidence="11">The sequence shown here is derived from an EMBL/GenBank/DDBJ whole genome shotgun (WGS) entry which is preliminary data.</text>
</comment>
<dbReference type="GO" id="GO:0005886">
    <property type="term" value="C:plasma membrane"/>
    <property type="evidence" value="ECO:0007669"/>
    <property type="project" value="UniProtKB-SubCell"/>
</dbReference>
<keyword evidence="6 10" id="KW-1133">Transmembrane helix</keyword>
<dbReference type="InterPro" id="IPR000983">
    <property type="entry name" value="Bac_GSPG_pilin"/>
</dbReference>
<keyword evidence="5 10" id="KW-0812">Transmembrane</keyword>
<evidence type="ECO:0000313" key="13">
    <source>
        <dbReference type="Proteomes" id="UP000051749"/>
    </source>
</evidence>
<dbReference type="InterPro" id="IPR045584">
    <property type="entry name" value="Pilin-like"/>
</dbReference>
<dbReference type="GO" id="GO:0015628">
    <property type="term" value="P:protein secretion by the type II secretion system"/>
    <property type="evidence" value="ECO:0007669"/>
    <property type="project" value="InterPro"/>
</dbReference>
<keyword evidence="7 10" id="KW-0472">Membrane</keyword>
<dbReference type="NCBIfam" id="TIGR02532">
    <property type="entry name" value="IV_pilin_GFxxxE"/>
    <property type="match status" value="1"/>
</dbReference>
<keyword evidence="3" id="KW-1003">Cell membrane</keyword>
<dbReference type="PANTHER" id="PTHR30093">
    <property type="entry name" value="GENERAL SECRETION PATHWAY PROTEIN G"/>
    <property type="match status" value="1"/>
</dbReference>
<dbReference type="Proteomes" id="UP000051749">
    <property type="component" value="Unassembled WGS sequence"/>
</dbReference>
<dbReference type="Gene3D" id="3.30.700.10">
    <property type="entry name" value="Glycoprotein, Type 4 Pilin"/>
    <property type="match status" value="1"/>
</dbReference>
<keyword evidence="14" id="KW-1185">Reference proteome</keyword>
<dbReference type="NCBIfam" id="NF040999">
    <property type="entry name" value="pilin_ComGC"/>
    <property type="match status" value="1"/>
</dbReference>
<dbReference type="EMBL" id="JQBY01000033">
    <property type="protein sequence ID" value="KRN81302.1"/>
    <property type="molecule type" value="Genomic_DNA"/>
</dbReference>
<keyword evidence="8" id="KW-0178">Competence</keyword>
<dbReference type="InterPro" id="IPR016940">
    <property type="entry name" value="ComGC"/>
</dbReference>
<protein>
    <submittedName>
        <fullName evidence="12">Competence protein ComGC</fullName>
    </submittedName>
</protein>
<dbReference type="RefSeq" id="WP_057807897.1">
    <property type="nucleotide sequence ID" value="NZ_BJYP01000048.1"/>
</dbReference>
<evidence type="ECO:0000256" key="5">
    <source>
        <dbReference type="ARBA" id="ARBA00022692"/>
    </source>
</evidence>
<evidence type="ECO:0000256" key="3">
    <source>
        <dbReference type="ARBA" id="ARBA00022475"/>
    </source>
</evidence>
<proteinExistence type="inferred from homology"/>
<evidence type="ECO:0000256" key="4">
    <source>
        <dbReference type="ARBA" id="ARBA00022481"/>
    </source>
</evidence>
<comment type="subcellular location">
    <subcellularLocation>
        <location evidence="1">Cell membrane</location>
        <topology evidence="1">Single-pass membrane protein</topology>
    </subcellularLocation>
    <subcellularLocation>
        <location evidence="2">Cell surface</location>
    </subcellularLocation>
</comment>
<feature type="transmembrane region" description="Helical" evidence="10">
    <location>
        <begin position="12"/>
        <end position="35"/>
    </location>
</feature>
<evidence type="ECO:0000256" key="2">
    <source>
        <dbReference type="ARBA" id="ARBA00004241"/>
    </source>
</evidence>
<sequence>MTKLRKNKSAFTLIEMTVVLFIISLLILIVLPNIAQQRSNAKSIHGNAMVEVVQTQIDLYENEHQKLPASLDELKEGGYLTEKQVSQAEANHITIKDNKAVK</sequence>
<dbReference type="Proteomes" id="UP000182818">
    <property type="component" value="Unassembled WGS sequence"/>
</dbReference>
<dbReference type="EMBL" id="FOGK01000029">
    <property type="protein sequence ID" value="SER93279.1"/>
    <property type="molecule type" value="Genomic_DNA"/>
</dbReference>
<reference evidence="12 14" key="2">
    <citation type="submission" date="2016-10" db="EMBL/GenBank/DDBJ databases">
        <authorList>
            <person name="Varghese N."/>
            <person name="Submissions S."/>
        </authorList>
    </citation>
    <scope>NUCLEOTIDE SEQUENCE [LARGE SCALE GENOMIC DNA]</scope>
    <source>
        <strain evidence="12 14">CGMCC 1.3889</strain>
    </source>
</reference>
<evidence type="ECO:0000313" key="14">
    <source>
        <dbReference type="Proteomes" id="UP000182818"/>
    </source>
</evidence>
<evidence type="ECO:0000256" key="10">
    <source>
        <dbReference type="SAM" id="Phobius"/>
    </source>
</evidence>
<dbReference type="GO" id="GO:0015627">
    <property type="term" value="C:type II protein secretion system complex"/>
    <property type="evidence" value="ECO:0007669"/>
    <property type="project" value="InterPro"/>
</dbReference>
<keyword evidence="4" id="KW-0488">Methylation</keyword>
<reference evidence="11 13" key="1">
    <citation type="journal article" date="2015" name="Genome Announc.">
        <title>Expanding the biotechnology potential of lactobacilli through comparative genomics of 213 strains and associated genera.</title>
        <authorList>
            <person name="Sun Z."/>
            <person name="Harris H.M."/>
            <person name="McCann A."/>
            <person name="Guo C."/>
            <person name="Argimon S."/>
            <person name="Zhang W."/>
            <person name="Yang X."/>
            <person name="Jeffery I.B."/>
            <person name="Cooney J.C."/>
            <person name="Kagawa T.F."/>
            <person name="Liu W."/>
            <person name="Song Y."/>
            <person name="Salvetti E."/>
            <person name="Wrobel A."/>
            <person name="Rasinkangas P."/>
            <person name="Parkhill J."/>
            <person name="Rea M.C."/>
            <person name="O'Sullivan O."/>
            <person name="Ritari J."/>
            <person name="Douillard F.P."/>
            <person name="Paul Ross R."/>
            <person name="Yang R."/>
            <person name="Briner A.E."/>
            <person name="Felis G.E."/>
            <person name="de Vos W.M."/>
            <person name="Barrangou R."/>
            <person name="Klaenhammer T.R."/>
            <person name="Caufield P.W."/>
            <person name="Cui Y."/>
            <person name="Zhang H."/>
            <person name="O'Toole P.W."/>
        </authorList>
    </citation>
    <scope>NUCLEOTIDE SEQUENCE [LARGE SCALE GENOMIC DNA]</scope>
    <source>
        <strain evidence="11 13">DSM 22301</strain>
    </source>
</reference>
<dbReference type="OrthoDB" id="2248894at2"/>
<dbReference type="PANTHER" id="PTHR30093:SF2">
    <property type="entry name" value="TYPE II SECRETION SYSTEM PROTEIN H"/>
    <property type="match status" value="1"/>
</dbReference>
<gene>
    <name evidence="11" type="ORF">IV87_GL001438</name>
    <name evidence="12" type="ORF">SAMN04487973_12913</name>
</gene>
<evidence type="ECO:0000256" key="9">
    <source>
        <dbReference type="ARBA" id="ARBA00043982"/>
    </source>
</evidence>
<name>A0A0R2K0R3_9LACO</name>
<dbReference type="PATRIC" id="fig|319653.3.peg.1460"/>
<dbReference type="InterPro" id="IPR012902">
    <property type="entry name" value="N_methyl_site"/>
</dbReference>
<dbReference type="STRING" id="319653.SAMN04487973_12913"/>
<dbReference type="Pfam" id="PF07963">
    <property type="entry name" value="N_methyl"/>
    <property type="match status" value="1"/>
</dbReference>